<evidence type="ECO:0000259" key="5">
    <source>
        <dbReference type="PROSITE" id="PS51173"/>
    </source>
</evidence>
<dbReference type="Pfam" id="PF10503">
    <property type="entry name" value="Esterase_PHB"/>
    <property type="match status" value="1"/>
</dbReference>
<dbReference type="NCBIfam" id="TIGR01840">
    <property type="entry name" value="esterase_phb"/>
    <property type="match status" value="1"/>
</dbReference>
<dbReference type="InterPro" id="IPR008965">
    <property type="entry name" value="CBM2/CBM3_carb-bd_dom_sf"/>
</dbReference>
<dbReference type="Gene3D" id="2.60.40.290">
    <property type="match status" value="1"/>
</dbReference>
<organism evidence="6 7">
    <name type="scientific">Asanoa ishikariensis</name>
    <dbReference type="NCBI Taxonomy" id="137265"/>
    <lineage>
        <taxon>Bacteria</taxon>
        <taxon>Bacillati</taxon>
        <taxon>Actinomycetota</taxon>
        <taxon>Actinomycetes</taxon>
        <taxon>Micromonosporales</taxon>
        <taxon>Micromonosporaceae</taxon>
        <taxon>Asanoa</taxon>
    </lineage>
</organism>
<dbReference type="GO" id="GO:0004553">
    <property type="term" value="F:hydrolase activity, hydrolyzing O-glycosyl compounds"/>
    <property type="evidence" value="ECO:0007669"/>
    <property type="project" value="InterPro"/>
</dbReference>
<dbReference type="EMBL" id="FNQB01000001">
    <property type="protein sequence ID" value="SDY80876.1"/>
    <property type="molecule type" value="Genomic_DNA"/>
</dbReference>
<evidence type="ECO:0000256" key="2">
    <source>
        <dbReference type="ARBA" id="ARBA00022801"/>
    </source>
</evidence>
<accession>A0A1H3MW95</accession>
<feature type="chain" id="PRO_5011644813" evidence="4">
    <location>
        <begin position="32"/>
        <end position="422"/>
    </location>
</feature>
<dbReference type="SUPFAM" id="SSF49384">
    <property type="entry name" value="Carbohydrate-binding domain"/>
    <property type="match status" value="1"/>
</dbReference>
<dbReference type="InterPro" id="IPR050955">
    <property type="entry name" value="Plant_Biomass_Hydrol_Est"/>
</dbReference>
<dbReference type="GO" id="GO:0005975">
    <property type="term" value="P:carbohydrate metabolic process"/>
    <property type="evidence" value="ECO:0007669"/>
    <property type="project" value="InterPro"/>
</dbReference>
<dbReference type="InterPro" id="IPR012291">
    <property type="entry name" value="CBM2_carb-bd_dom_sf"/>
</dbReference>
<keyword evidence="7" id="KW-1185">Reference proteome</keyword>
<evidence type="ECO:0000256" key="3">
    <source>
        <dbReference type="SAM" id="MobiDB-lite"/>
    </source>
</evidence>
<feature type="compositionally biased region" description="Pro residues" evidence="3">
    <location>
        <begin position="308"/>
        <end position="322"/>
    </location>
</feature>
<gene>
    <name evidence="6" type="ORF">SAMN05421684_1660</name>
</gene>
<dbReference type="Pfam" id="PF00553">
    <property type="entry name" value="CBM_2"/>
    <property type="match status" value="1"/>
</dbReference>
<dbReference type="InterPro" id="IPR029058">
    <property type="entry name" value="AB_hydrolase_fold"/>
</dbReference>
<proteinExistence type="predicted"/>
<dbReference type="Gene3D" id="3.40.50.1820">
    <property type="entry name" value="alpha/beta hydrolase"/>
    <property type="match status" value="1"/>
</dbReference>
<dbReference type="RefSeq" id="WP_090788936.1">
    <property type="nucleotide sequence ID" value="NZ_BOND01000019.1"/>
</dbReference>
<evidence type="ECO:0000256" key="1">
    <source>
        <dbReference type="ARBA" id="ARBA00022729"/>
    </source>
</evidence>
<feature type="signal peptide" evidence="4">
    <location>
        <begin position="1"/>
        <end position="31"/>
    </location>
</feature>
<protein>
    <submittedName>
        <fullName evidence="6">Esterase, PHB depolymerase family</fullName>
    </submittedName>
</protein>
<evidence type="ECO:0000313" key="6">
    <source>
        <dbReference type="EMBL" id="SDY80876.1"/>
    </source>
</evidence>
<dbReference type="GO" id="GO:0005576">
    <property type="term" value="C:extracellular region"/>
    <property type="evidence" value="ECO:0007669"/>
    <property type="project" value="InterPro"/>
</dbReference>
<dbReference type="InterPro" id="IPR001919">
    <property type="entry name" value="CBD2"/>
</dbReference>
<dbReference type="GO" id="GO:0030247">
    <property type="term" value="F:polysaccharide binding"/>
    <property type="evidence" value="ECO:0007669"/>
    <property type="project" value="UniProtKB-UniRule"/>
</dbReference>
<dbReference type="SUPFAM" id="SSF53474">
    <property type="entry name" value="alpha/beta-Hydrolases"/>
    <property type="match status" value="2"/>
</dbReference>
<dbReference type="SMART" id="SM00637">
    <property type="entry name" value="CBD_II"/>
    <property type="match status" value="1"/>
</dbReference>
<sequence length="422" mass="43893">MRLPKALHALWIVLATAVVAATLLVASPAKAATLTEVTNFGANPGNLRMYVYVPDRVAARPGLLVAVHYCTGNGPAFYNGTEFARLADQYGYVVVYPSVTASDGCFDVASTATLTHNGGSDSLSIVSMTRYAQQTYNADPSRTFVTGVSSGAMMTNVLLGAYPDVFRAGAAFAGVPFGCFAGSGKWNSQCAQGQLTRTPQQWGDLVRNAYPGYTGARPRMQLWHGTNDETLSYVNFGEAIKQWTNVHGLSQTPTSTDSPQSGWTRTRYANSGGQVQVEAVSMANTSHNLPVQASAAIAFFGLNSSGPTNPPTSNPPTTPPPGNGGCTAVFRVTSSWQAGYVASVRVTAGSAGVNGWRVGLPLPSGTTVVNSWSGQFSGSGSATQVSNVSYNGRLTAGAATEFGFQANGAAPNPVPSLSCTAL</sequence>
<feature type="domain" description="CBM2" evidence="5">
    <location>
        <begin position="319"/>
        <end position="422"/>
    </location>
</feature>
<evidence type="ECO:0000256" key="4">
    <source>
        <dbReference type="SAM" id="SignalP"/>
    </source>
</evidence>
<dbReference type="PANTHER" id="PTHR43037:SF5">
    <property type="entry name" value="FERULOYL ESTERASE"/>
    <property type="match status" value="1"/>
</dbReference>
<dbReference type="Proteomes" id="UP000199632">
    <property type="component" value="Unassembled WGS sequence"/>
</dbReference>
<evidence type="ECO:0000313" key="7">
    <source>
        <dbReference type="Proteomes" id="UP000199632"/>
    </source>
</evidence>
<dbReference type="InterPro" id="IPR010126">
    <property type="entry name" value="Esterase_phb"/>
</dbReference>
<dbReference type="PROSITE" id="PS51173">
    <property type="entry name" value="CBM2"/>
    <property type="match status" value="1"/>
</dbReference>
<dbReference type="AlphaFoldDB" id="A0A1H3MW95"/>
<keyword evidence="1 4" id="KW-0732">Signal</keyword>
<feature type="region of interest" description="Disordered" evidence="3">
    <location>
        <begin position="304"/>
        <end position="323"/>
    </location>
</feature>
<dbReference type="PANTHER" id="PTHR43037">
    <property type="entry name" value="UNNAMED PRODUCT-RELATED"/>
    <property type="match status" value="1"/>
</dbReference>
<reference evidence="7" key="1">
    <citation type="submission" date="2016-10" db="EMBL/GenBank/DDBJ databases">
        <authorList>
            <person name="Varghese N."/>
            <person name="Submissions S."/>
        </authorList>
    </citation>
    <scope>NUCLEOTIDE SEQUENCE [LARGE SCALE GENOMIC DNA]</scope>
    <source>
        <strain evidence="7">DSM 44718</strain>
    </source>
</reference>
<name>A0A1H3MW95_9ACTN</name>
<dbReference type="OrthoDB" id="9767239at2"/>
<dbReference type="STRING" id="137265.SAMN05421684_1660"/>
<keyword evidence="2" id="KW-0378">Hydrolase</keyword>